<organism evidence="3 4">
    <name type="scientific">Candidatus Campbellbacteria bacterium RIFOXYC2_FULL_35_25</name>
    <dbReference type="NCBI Taxonomy" id="1797582"/>
    <lineage>
        <taxon>Bacteria</taxon>
        <taxon>Candidatus Campbelliibacteriota</taxon>
    </lineage>
</organism>
<dbReference type="InterPro" id="IPR058441">
    <property type="entry name" value="DUF8128"/>
</dbReference>
<dbReference type="Proteomes" id="UP000179003">
    <property type="component" value="Unassembled WGS sequence"/>
</dbReference>
<accession>A0A1F5EI59</accession>
<evidence type="ECO:0000313" key="4">
    <source>
        <dbReference type="Proteomes" id="UP000179003"/>
    </source>
</evidence>
<keyword evidence="1" id="KW-1133">Transmembrane helix</keyword>
<evidence type="ECO:0000259" key="2">
    <source>
        <dbReference type="Pfam" id="PF26449"/>
    </source>
</evidence>
<evidence type="ECO:0000256" key="1">
    <source>
        <dbReference type="SAM" id="Phobius"/>
    </source>
</evidence>
<dbReference type="AlphaFoldDB" id="A0A1F5EI59"/>
<feature type="domain" description="DUF8128" evidence="2">
    <location>
        <begin position="58"/>
        <end position="403"/>
    </location>
</feature>
<sequence>MYENFFLKIPFVTQGLIDNVVGVLLSVGPIFLLLILINICWKTWLGYKRFEFITKQNRILLELRLPKEIKKTPLAMELLLNAIHQTGGEGTWYARDFQGKARTWFSLEIVSIGGQVKFFIWTEKFYKNFLESQIYAQYPGVEIYEVPDYTKSVQLDFNKVSAWGSEFILTKADPYPIKTYIDYKLDKEGIKDEEKSDPMSPVIELLGSIEKGEQIWIQILVRAHKKEYKKSLSFEDKIKKMKWSDKVDWTDAGKKEILKLAEKSKSEKGESARMATKGEQNIIASLERNIDKMAFDCGIRTMYIAEKEKFNAINVVGTVGSFKQYNSMSLNGFRPNHVTAFDFPWQDYKDIRASKLKKHMLGLYKRRAYFYFPYRNSNQFVLSSEELATIFHLPGEVVQTPTFSRVASKKSEPPVDLPF</sequence>
<name>A0A1F5EI59_9BACT</name>
<protein>
    <recommendedName>
        <fullName evidence="2">DUF8128 domain-containing protein</fullName>
    </recommendedName>
</protein>
<evidence type="ECO:0000313" key="3">
    <source>
        <dbReference type="EMBL" id="OGD66894.1"/>
    </source>
</evidence>
<keyword evidence="1" id="KW-0472">Membrane</keyword>
<comment type="caution">
    <text evidence="3">The sequence shown here is derived from an EMBL/GenBank/DDBJ whole genome shotgun (WGS) entry which is preliminary data.</text>
</comment>
<keyword evidence="1" id="KW-0812">Transmembrane</keyword>
<dbReference type="EMBL" id="MFAE01000012">
    <property type="protein sequence ID" value="OGD66894.1"/>
    <property type="molecule type" value="Genomic_DNA"/>
</dbReference>
<proteinExistence type="predicted"/>
<gene>
    <name evidence="3" type="ORF">A2442_03355</name>
</gene>
<dbReference type="STRING" id="1797582.A2442_03355"/>
<reference evidence="3 4" key="1">
    <citation type="journal article" date="2016" name="Nat. Commun.">
        <title>Thousands of microbial genomes shed light on interconnected biogeochemical processes in an aquifer system.</title>
        <authorList>
            <person name="Anantharaman K."/>
            <person name="Brown C.T."/>
            <person name="Hug L.A."/>
            <person name="Sharon I."/>
            <person name="Castelle C.J."/>
            <person name="Probst A.J."/>
            <person name="Thomas B.C."/>
            <person name="Singh A."/>
            <person name="Wilkins M.J."/>
            <person name="Karaoz U."/>
            <person name="Brodie E.L."/>
            <person name="Williams K.H."/>
            <person name="Hubbard S.S."/>
            <person name="Banfield J.F."/>
        </authorList>
    </citation>
    <scope>NUCLEOTIDE SEQUENCE [LARGE SCALE GENOMIC DNA]</scope>
</reference>
<feature type="transmembrane region" description="Helical" evidence="1">
    <location>
        <begin position="20"/>
        <end position="41"/>
    </location>
</feature>
<dbReference type="Pfam" id="PF26449">
    <property type="entry name" value="DUF8128"/>
    <property type="match status" value="1"/>
</dbReference>